<dbReference type="AlphaFoldDB" id="A0AAD4BLW0"/>
<evidence type="ECO:0000256" key="1">
    <source>
        <dbReference type="SAM" id="Phobius"/>
    </source>
</evidence>
<keyword evidence="1" id="KW-0472">Membrane</keyword>
<dbReference type="EMBL" id="WHUW01000030">
    <property type="protein sequence ID" value="KAF8434069.1"/>
    <property type="molecule type" value="Genomic_DNA"/>
</dbReference>
<accession>A0AAD4BLW0</accession>
<evidence type="ECO:0000313" key="3">
    <source>
        <dbReference type="Proteomes" id="UP001194468"/>
    </source>
</evidence>
<feature type="transmembrane region" description="Helical" evidence="1">
    <location>
        <begin position="5"/>
        <end position="22"/>
    </location>
</feature>
<gene>
    <name evidence="2" type="ORF">L210DRAFT_3553969</name>
</gene>
<feature type="transmembrane region" description="Helical" evidence="1">
    <location>
        <begin position="42"/>
        <end position="60"/>
    </location>
</feature>
<name>A0AAD4BLW0_BOLED</name>
<evidence type="ECO:0000313" key="2">
    <source>
        <dbReference type="EMBL" id="KAF8434069.1"/>
    </source>
</evidence>
<reference evidence="2" key="1">
    <citation type="submission" date="2019-10" db="EMBL/GenBank/DDBJ databases">
        <authorList>
            <consortium name="DOE Joint Genome Institute"/>
            <person name="Kuo A."/>
            <person name="Miyauchi S."/>
            <person name="Kiss E."/>
            <person name="Drula E."/>
            <person name="Kohler A."/>
            <person name="Sanchez-Garcia M."/>
            <person name="Andreopoulos B."/>
            <person name="Barry K.W."/>
            <person name="Bonito G."/>
            <person name="Buee M."/>
            <person name="Carver A."/>
            <person name="Chen C."/>
            <person name="Cichocki N."/>
            <person name="Clum A."/>
            <person name="Culley D."/>
            <person name="Crous P.W."/>
            <person name="Fauchery L."/>
            <person name="Girlanda M."/>
            <person name="Hayes R."/>
            <person name="Keri Z."/>
            <person name="LaButti K."/>
            <person name="Lipzen A."/>
            <person name="Lombard V."/>
            <person name="Magnuson J."/>
            <person name="Maillard F."/>
            <person name="Morin E."/>
            <person name="Murat C."/>
            <person name="Nolan M."/>
            <person name="Ohm R."/>
            <person name="Pangilinan J."/>
            <person name="Pereira M."/>
            <person name="Perotto S."/>
            <person name="Peter M."/>
            <person name="Riley R."/>
            <person name="Sitrit Y."/>
            <person name="Stielow B."/>
            <person name="Szollosi G."/>
            <person name="Zifcakova L."/>
            <person name="Stursova M."/>
            <person name="Spatafora J.W."/>
            <person name="Tedersoo L."/>
            <person name="Vaario L.-M."/>
            <person name="Yamada A."/>
            <person name="Yan M."/>
            <person name="Wang P."/>
            <person name="Xu J."/>
            <person name="Bruns T."/>
            <person name="Baldrian P."/>
            <person name="Vilgalys R."/>
            <person name="Henrissat B."/>
            <person name="Grigoriev I.V."/>
            <person name="Hibbett D."/>
            <person name="Nagy L.G."/>
            <person name="Martin F.M."/>
        </authorList>
    </citation>
    <scope>NUCLEOTIDE SEQUENCE</scope>
    <source>
        <strain evidence="2">BED1</strain>
    </source>
</reference>
<organism evidence="2 3">
    <name type="scientific">Boletus edulis BED1</name>
    <dbReference type="NCBI Taxonomy" id="1328754"/>
    <lineage>
        <taxon>Eukaryota</taxon>
        <taxon>Fungi</taxon>
        <taxon>Dikarya</taxon>
        <taxon>Basidiomycota</taxon>
        <taxon>Agaricomycotina</taxon>
        <taxon>Agaricomycetes</taxon>
        <taxon>Agaricomycetidae</taxon>
        <taxon>Boletales</taxon>
        <taxon>Boletineae</taxon>
        <taxon>Boletaceae</taxon>
        <taxon>Boletoideae</taxon>
        <taxon>Boletus</taxon>
    </lineage>
</organism>
<comment type="caution">
    <text evidence="2">The sequence shown here is derived from an EMBL/GenBank/DDBJ whole genome shotgun (WGS) entry which is preliminary data.</text>
</comment>
<sequence>MKNRIPRRVVVSWFQVAIPLYWHLRLIKKKGIPIGLQVDSEYIEHTWYLICVCFPIYYFYKWKT</sequence>
<keyword evidence="3" id="KW-1185">Reference proteome</keyword>
<keyword evidence="1" id="KW-1133">Transmembrane helix</keyword>
<protein>
    <submittedName>
        <fullName evidence="2">Uncharacterized protein</fullName>
    </submittedName>
</protein>
<reference evidence="2" key="2">
    <citation type="journal article" date="2020" name="Nat. Commun.">
        <title>Large-scale genome sequencing of mycorrhizal fungi provides insights into the early evolution of symbiotic traits.</title>
        <authorList>
            <person name="Miyauchi S."/>
            <person name="Kiss E."/>
            <person name="Kuo A."/>
            <person name="Drula E."/>
            <person name="Kohler A."/>
            <person name="Sanchez-Garcia M."/>
            <person name="Morin E."/>
            <person name="Andreopoulos B."/>
            <person name="Barry K.W."/>
            <person name="Bonito G."/>
            <person name="Buee M."/>
            <person name="Carver A."/>
            <person name="Chen C."/>
            <person name="Cichocki N."/>
            <person name="Clum A."/>
            <person name="Culley D."/>
            <person name="Crous P.W."/>
            <person name="Fauchery L."/>
            <person name="Girlanda M."/>
            <person name="Hayes R.D."/>
            <person name="Keri Z."/>
            <person name="LaButti K."/>
            <person name="Lipzen A."/>
            <person name="Lombard V."/>
            <person name="Magnuson J."/>
            <person name="Maillard F."/>
            <person name="Murat C."/>
            <person name="Nolan M."/>
            <person name="Ohm R.A."/>
            <person name="Pangilinan J."/>
            <person name="Pereira M.F."/>
            <person name="Perotto S."/>
            <person name="Peter M."/>
            <person name="Pfister S."/>
            <person name="Riley R."/>
            <person name="Sitrit Y."/>
            <person name="Stielow J.B."/>
            <person name="Szollosi G."/>
            <person name="Zifcakova L."/>
            <person name="Stursova M."/>
            <person name="Spatafora J.W."/>
            <person name="Tedersoo L."/>
            <person name="Vaario L.M."/>
            <person name="Yamada A."/>
            <person name="Yan M."/>
            <person name="Wang P."/>
            <person name="Xu J."/>
            <person name="Bruns T."/>
            <person name="Baldrian P."/>
            <person name="Vilgalys R."/>
            <person name="Dunand C."/>
            <person name="Henrissat B."/>
            <person name="Grigoriev I.V."/>
            <person name="Hibbett D."/>
            <person name="Nagy L.G."/>
            <person name="Martin F.M."/>
        </authorList>
    </citation>
    <scope>NUCLEOTIDE SEQUENCE</scope>
    <source>
        <strain evidence="2">BED1</strain>
    </source>
</reference>
<dbReference type="Proteomes" id="UP001194468">
    <property type="component" value="Unassembled WGS sequence"/>
</dbReference>
<proteinExistence type="predicted"/>
<keyword evidence="1" id="KW-0812">Transmembrane</keyword>